<dbReference type="Proteomes" id="UP000176547">
    <property type="component" value="Unassembled WGS sequence"/>
</dbReference>
<evidence type="ECO:0000313" key="2">
    <source>
        <dbReference type="Proteomes" id="UP000176547"/>
    </source>
</evidence>
<protein>
    <recommendedName>
        <fullName evidence="3">Polymerase nucleotidyl transferase domain-containing protein</fullName>
    </recommendedName>
</protein>
<gene>
    <name evidence="1" type="ORF">A3K06_00250</name>
</gene>
<comment type="caution">
    <text evidence="1">The sequence shown here is derived from an EMBL/GenBank/DDBJ whole genome shotgun (WGS) entry which is preliminary data.</text>
</comment>
<organism evidence="1 2">
    <name type="scientific">Candidatus Doudnabacteria bacterium RIFCSPHIGHO2_01_52_17</name>
    <dbReference type="NCBI Taxonomy" id="1817820"/>
    <lineage>
        <taxon>Bacteria</taxon>
        <taxon>Candidatus Doudnaibacteriota</taxon>
    </lineage>
</organism>
<proteinExistence type="predicted"/>
<dbReference type="EMBL" id="MFEG01000014">
    <property type="protein sequence ID" value="OGE76230.1"/>
    <property type="molecule type" value="Genomic_DNA"/>
</dbReference>
<evidence type="ECO:0000313" key="1">
    <source>
        <dbReference type="EMBL" id="OGE76230.1"/>
    </source>
</evidence>
<dbReference type="AlphaFoldDB" id="A0A1F5NFJ3"/>
<evidence type="ECO:0008006" key="3">
    <source>
        <dbReference type="Google" id="ProtNLM"/>
    </source>
</evidence>
<accession>A0A1F5NFJ3</accession>
<name>A0A1F5NFJ3_9BACT</name>
<sequence length="134" mass="16074">MNNNDLFQRVKELKLPIGKYALFGSAPSGIRGLKDCRDIDIIVTEDLWDEYKSKGWETRVMPRGSQYLWNDEIELWKDWYPGKWDIKKLIDEAEMIDELPFVKLEHVVKWKRQSGREKDLKDIETIEKFLRTQK</sequence>
<reference evidence="1 2" key="1">
    <citation type="journal article" date="2016" name="Nat. Commun.">
        <title>Thousands of microbial genomes shed light on interconnected biogeochemical processes in an aquifer system.</title>
        <authorList>
            <person name="Anantharaman K."/>
            <person name="Brown C.T."/>
            <person name="Hug L.A."/>
            <person name="Sharon I."/>
            <person name="Castelle C.J."/>
            <person name="Probst A.J."/>
            <person name="Thomas B.C."/>
            <person name="Singh A."/>
            <person name="Wilkins M.J."/>
            <person name="Karaoz U."/>
            <person name="Brodie E.L."/>
            <person name="Williams K.H."/>
            <person name="Hubbard S.S."/>
            <person name="Banfield J.F."/>
        </authorList>
    </citation>
    <scope>NUCLEOTIDE SEQUENCE [LARGE SCALE GENOMIC DNA]</scope>
</reference>